<dbReference type="Proteomes" id="UP001354649">
    <property type="component" value="Unassembled WGS sequence"/>
</dbReference>
<proteinExistence type="predicted"/>
<gene>
    <name evidence="1" type="ORF">V2K49_08300</name>
</gene>
<evidence type="ECO:0000313" key="1">
    <source>
        <dbReference type="EMBL" id="MEE4583160.1"/>
    </source>
</evidence>
<name>A0ABD5J488_9ACTN</name>
<dbReference type="GeneID" id="97429765"/>
<dbReference type="RefSeq" id="WP_260613043.1">
    <property type="nucleotide sequence ID" value="NZ_CP108856.1"/>
</dbReference>
<accession>A0ABD5J488</accession>
<protein>
    <submittedName>
        <fullName evidence="1">Uncharacterized protein</fullName>
    </submittedName>
</protein>
<comment type="caution">
    <text evidence="1">The sequence shown here is derived from an EMBL/GenBank/DDBJ whole genome shotgun (WGS) entry which is preliminary data.</text>
</comment>
<evidence type="ECO:0000313" key="2">
    <source>
        <dbReference type="Proteomes" id="UP001354649"/>
    </source>
</evidence>
<dbReference type="EMBL" id="JAZBJQ010000004">
    <property type="protein sequence ID" value="MEE4583160.1"/>
    <property type="molecule type" value="Genomic_DNA"/>
</dbReference>
<reference evidence="1 2" key="1">
    <citation type="submission" date="2023-11" db="EMBL/GenBank/DDBJ databases">
        <title>30 novel species of actinomycetes from the DSMZ collection.</title>
        <authorList>
            <person name="Nouioui I."/>
        </authorList>
    </citation>
    <scope>NUCLEOTIDE SEQUENCE [LARGE SCALE GENOMIC DNA]</scope>
    <source>
        <strain evidence="1 2">DSM 41602</strain>
    </source>
</reference>
<dbReference type="AlphaFoldDB" id="A0ABD5J488"/>
<sequence length="40" mass="4158">MIGETHVTRLLAEFTDGCPAAQGLESADARLDGAVIDLTV</sequence>
<organism evidence="1 2">
    <name type="scientific">Streptomyces antimycoticus</name>
    <dbReference type="NCBI Taxonomy" id="68175"/>
    <lineage>
        <taxon>Bacteria</taxon>
        <taxon>Bacillati</taxon>
        <taxon>Actinomycetota</taxon>
        <taxon>Actinomycetes</taxon>
        <taxon>Kitasatosporales</taxon>
        <taxon>Streptomycetaceae</taxon>
        <taxon>Streptomyces</taxon>
        <taxon>Streptomyces violaceusniger group</taxon>
    </lineage>
</organism>